<evidence type="ECO:0000313" key="1">
    <source>
        <dbReference type="EMBL" id="SMC40959.1"/>
    </source>
</evidence>
<dbReference type="AlphaFoldDB" id="A0A1W1YXN6"/>
<dbReference type="EMBL" id="FWXW01000001">
    <property type="protein sequence ID" value="SMC40959.1"/>
    <property type="molecule type" value="Genomic_DNA"/>
</dbReference>
<dbReference type="OrthoDB" id="10017223at2"/>
<reference evidence="1 2" key="1">
    <citation type="submission" date="2017-04" db="EMBL/GenBank/DDBJ databases">
        <authorList>
            <person name="Afonso C.L."/>
            <person name="Miller P.J."/>
            <person name="Scott M.A."/>
            <person name="Spackman E."/>
            <person name="Goraichik I."/>
            <person name="Dimitrov K.M."/>
            <person name="Suarez D.L."/>
            <person name="Swayne D.E."/>
        </authorList>
    </citation>
    <scope>NUCLEOTIDE SEQUENCE [LARGE SCALE GENOMIC DNA]</scope>
    <source>
        <strain evidence="1 2">DSM 12816</strain>
    </source>
</reference>
<dbReference type="Proteomes" id="UP000192790">
    <property type="component" value="Unassembled WGS sequence"/>
</dbReference>
<protein>
    <submittedName>
        <fullName evidence="1">Uncharacterized protein</fullName>
    </submittedName>
</protein>
<accession>A0A1W1YXN6</accession>
<organism evidence="1 2">
    <name type="scientific">Papillibacter cinnamivorans DSM 12816</name>
    <dbReference type="NCBI Taxonomy" id="1122930"/>
    <lineage>
        <taxon>Bacteria</taxon>
        <taxon>Bacillati</taxon>
        <taxon>Bacillota</taxon>
        <taxon>Clostridia</taxon>
        <taxon>Eubacteriales</taxon>
        <taxon>Oscillospiraceae</taxon>
        <taxon>Papillibacter</taxon>
    </lineage>
</organism>
<gene>
    <name evidence="1" type="ORF">SAMN02745168_0760</name>
</gene>
<name>A0A1W1YXN6_9FIRM</name>
<evidence type="ECO:0000313" key="2">
    <source>
        <dbReference type="Proteomes" id="UP000192790"/>
    </source>
</evidence>
<dbReference type="RefSeq" id="WP_084233372.1">
    <property type="nucleotide sequence ID" value="NZ_FWXW01000001.1"/>
</dbReference>
<sequence>MGTFNARIGKRASDSITRPANTTAYTAGDVIGTLSASATGTLTLTGVVKDGEVVSIGKDKYEFAADTDQTVGLGNIAVDITSYATKATGALTVDTQPTAGDTFTIGYKTYTFVDADTFEETGTQPVDGEIILGDDLSGTQDNIVDAINGDDGVSGAHLDVTAGNFSSDISTITALVGGTAGNSIATTSDFTEETNVFDAATLGTTTAGTDCTAANAVTALVAAITASDTVGVGGADGAGDTVVLTADTAGSAANSITTTETCANGSFGAATLTGGKDVEYLTFSDVSNLPGSPVVVIGASLRIDTGTLPTGIDAIKLHLYNTAPTAIADNSAYNLPSGDRSKYLGYLSIATPVDLGDTVWGQADTPNLSGVLASDSTTLYGILSTDAGWTPESGTVFTVSIVTIGV</sequence>
<proteinExistence type="predicted"/>
<keyword evidence="2" id="KW-1185">Reference proteome</keyword>
<dbReference type="STRING" id="1122930.SAMN02745168_0760"/>